<reference evidence="1 2" key="1">
    <citation type="submission" date="2020-02" db="EMBL/GenBank/DDBJ databases">
        <title>Streptomyces malaysiensis DSM14702 (JHCC583434, PFL_A843) Genome sequencing and assembly.</title>
        <authorList>
            <person name="Samborskyy M."/>
        </authorList>
    </citation>
    <scope>NUCLEOTIDE SEQUENCE [LARGE SCALE GENOMIC DNA]</scope>
    <source>
        <strain evidence="1 2">DSM 14702</strain>
    </source>
</reference>
<accession>A0A7X6B092</accession>
<dbReference type="Proteomes" id="UP000536624">
    <property type="component" value="Unassembled WGS sequence"/>
</dbReference>
<evidence type="ECO:0000313" key="1">
    <source>
        <dbReference type="EMBL" id="NIY68002.1"/>
    </source>
</evidence>
<gene>
    <name evidence="1" type="ORF">SMALB_6080</name>
</gene>
<name>A0A7X6B092_STRMQ</name>
<organism evidence="1 2">
    <name type="scientific">Streptomyces malaysiensis</name>
    <dbReference type="NCBI Taxonomy" id="92644"/>
    <lineage>
        <taxon>Bacteria</taxon>
        <taxon>Bacillati</taxon>
        <taxon>Actinomycetota</taxon>
        <taxon>Actinomycetes</taxon>
        <taxon>Kitasatosporales</taxon>
        <taxon>Streptomycetaceae</taxon>
        <taxon>Streptomyces</taxon>
        <taxon>Streptomyces violaceusniger group</taxon>
    </lineage>
</organism>
<sequence length="162" mass="18220">MAVTGYMELIIVLSAVMIVEGVLRIPGTEGHYDTGWGLYQALNKNSRLHLLSHTWTEQDISLWLTKRRITGHQSYLHAPGPGPAGRLEALQRIRSWHIGLVIESDPACAAAELAAGWHTALISHPADQPPDHYHAIRPWRDLTEAVERQHDLRLTPHRSEQP</sequence>
<dbReference type="AlphaFoldDB" id="A0A7X6B092"/>
<protein>
    <submittedName>
        <fullName evidence="1">Uncharacterized protein</fullName>
    </submittedName>
</protein>
<proteinExistence type="predicted"/>
<evidence type="ECO:0000313" key="2">
    <source>
        <dbReference type="Proteomes" id="UP000536624"/>
    </source>
</evidence>
<dbReference type="EMBL" id="JAALLH010000001">
    <property type="protein sequence ID" value="NIY68002.1"/>
    <property type="molecule type" value="Genomic_DNA"/>
</dbReference>
<comment type="caution">
    <text evidence="1">The sequence shown here is derived from an EMBL/GenBank/DDBJ whole genome shotgun (WGS) entry which is preliminary data.</text>
</comment>